<reference evidence="1 2" key="1">
    <citation type="submission" date="2018-04" db="EMBL/GenBank/DDBJ databases">
        <title>Complete genome uncultured novel isolate.</title>
        <authorList>
            <person name="Merlino G."/>
        </authorList>
    </citation>
    <scope>NUCLEOTIDE SEQUENCE [LARGE SCALE GENOMIC DNA]</scope>
    <source>
        <strain evidence="2">R1DC9</strain>
    </source>
</reference>
<protein>
    <submittedName>
        <fullName evidence="1">Uncharacterized protein</fullName>
    </submittedName>
</protein>
<name>A0A4D7JQH7_9BACT</name>
<proteinExistence type="predicted"/>
<evidence type="ECO:0000313" key="1">
    <source>
        <dbReference type="EMBL" id="QCK15740.1"/>
    </source>
</evidence>
<organism evidence="1 2">
    <name type="scientific">Mangrovivirga cuniculi</name>
    <dbReference type="NCBI Taxonomy" id="2715131"/>
    <lineage>
        <taxon>Bacteria</taxon>
        <taxon>Pseudomonadati</taxon>
        <taxon>Bacteroidota</taxon>
        <taxon>Cytophagia</taxon>
        <taxon>Cytophagales</taxon>
        <taxon>Mangrovivirgaceae</taxon>
        <taxon>Mangrovivirga</taxon>
    </lineage>
</organism>
<accession>A0A4D7JQH7</accession>
<dbReference type="RefSeq" id="WP_137091336.1">
    <property type="nucleotide sequence ID" value="NZ_CP028923.1"/>
</dbReference>
<dbReference type="KEGG" id="fpf:DCC35_13805"/>
<gene>
    <name evidence="1" type="ORF">DCC35_13805</name>
</gene>
<evidence type="ECO:0000313" key="2">
    <source>
        <dbReference type="Proteomes" id="UP000298616"/>
    </source>
</evidence>
<dbReference type="EMBL" id="CP028923">
    <property type="protein sequence ID" value="QCK15740.1"/>
    <property type="molecule type" value="Genomic_DNA"/>
</dbReference>
<dbReference type="AlphaFoldDB" id="A0A4D7JQH7"/>
<sequence length="142" mass="17065">MLNNKIFVIRKIIYENLKSNDFNVIRSDSIRAQLSVYYDGIYSYLENQQNERKLYARKTFSVLINKNFEQIALDRFVPNDYDKLKNDRAFINAFSFYTHNIQANYNQNIAYYYYLESFKNDLDDYLSELKIGEDNQGLFSSY</sequence>
<keyword evidence="2" id="KW-1185">Reference proteome</keyword>
<dbReference type="Proteomes" id="UP000298616">
    <property type="component" value="Chromosome"/>
</dbReference>